<protein>
    <submittedName>
        <fullName evidence="2">---NA</fullName>
    </submittedName>
</protein>
<proteinExistence type="predicted"/>
<feature type="region of interest" description="Disordered" evidence="1">
    <location>
        <begin position="44"/>
        <end position="75"/>
    </location>
</feature>
<name>A0AAD1S8Q8_PELCU</name>
<dbReference type="EMBL" id="OW240916">
    <property type="protein sequence ID" value="CAH2295242.1"/>
    <property type="molecule type" value="Genomic_DNA"/>
</dbReference>
<dbReference type="Proteomes" id="UP001295444">
    <property type="component" value="Chromosome 05"/>
</dbReference>
<reference evidence="2" key="1">
    <citation type="submission" date="2022-03" db="EMBL/GenBank/DDBJ databases">
        <authorList>
            <person name="Alioto T."/>
            <person name="Alioto T."/>
            <person name="Gomez Garrido J."/>
        </authorList>
    </citation>
    <scope>NUCLEOTIDE SEQUENCE</scope>
</reference>
<evidence type="ECO:0000256" key="1">
    <source>
        <dbReference type="SAM" id="MobiDB-lite"/>
    </source>
</evidence>
<evidence type="ECO:0000313" key="3">
    <source>
        <dbReference type="Proteomes" id="UP001295444"/>
    </source>
</evidence>
<accession>A0AAD1S8Q8</accession>
<gene>
    <name evidence="2" type="ORF">PECUL_23A053504</name>
</gene>
<evidence type="ECO:0000313" key="2">
    <source>
        <dbReference type="EMBL" id="CAH2295242.1"/>
    </source>
</evidence>
<organism evidence="2 3">
    <name type="scientific">Pelobates cultripes</name>
    <name type="common">Western spadefoot toad</name>
    <dbReference type="NCBI Taxonomy" id="61616"/>
    <lineage>
        <taxon>Eukaryota</taxon>
        <taxon>Metazoa</taxon>
        <taxon>Chordata</taxon>
        <taxon>Craniata</taxon>
        <taxon>Vertebrata</taxon>
        <taxon>Euteleostomi</taxon>
        <taxon>Amphibia</taxon>
        <taxon>Batrachia</taxon>
        <taxon>Anura</taxon>
        <taxon>Pelobatoidea</taxon>
        <taxon>Pelobatidae</taxon>
        <taxon>Pelobates</taxon>
    </lineage>
</organism>
<dbReference type="AlphaFoldDB" id="A0AAD1S8Q8"/>
<sequence>PVTEERLLTMWIMREMMAEISESIQSTIKTQIQSLRREIHEIGNRTSHIESKMDEYTTSSRNLKTSRKTQAQTVSPGSVLHVNQCPIQRHIESVTNADLEQIH</sequence>
<feature type="non-terminal residue" evidence="2">
    <location>
        <position position="1"/>
    </location>
</feature>
<feature type="compositionally biased region" description="Basic and acidic residues" evidence="1">
    <location>
        <begin position="44"/>
        <end position="55"/>
    </location>
</feature>
<keyword evidence="3" id="KW-1185">Reference proteome</keyword>
<feature type="compositionally biased region" description="Polar residues" evidence="1">
    <location>
        <begin position="56"/>
        <end position="75"/>
    </location>
</feature>